<feature type="chain" id="PRO_5046166884" description="Secreted protein" evidence="1">
    <location>
        <begin position="26"/>
        <end position="196"/>
    </location>
</feature>
<evidence type="ECO:0000256" key="1">
    <source>
        <dbReference type="SAM" id="SignalP"/>
    </source>
</evidence>
<proteinExistence type="predicted"/>
<gene>
    <name evidence="2" type="ORF">ACIGXA_36930</name>
</gene>
<accession>A0ABW8CI22</accession>
<name>A0ABW8CI22_9ACTN</name>
<evidence type="ECO:0000313" key="2">
    <source>
        <dbReference type="EMBL" id="MFI9106104.1"/>
    </source>
</evidence>
<comment type="caution">
    <text evidence="2">The sequence shown here is derived from an EMBL/GenBank/DDBJ whole genome shotgun (WGS) entry which is preliminary data.</text>
</comment>
<keyword evidence="1" id="KW-0732">Signal</keyword>
<dbReference type="EMBL" id="JBITYG010000016">
    <property type="protein sequence ID" value="MFI9106104.1"/>
    <property type="molecule type" value="Genomic_DNA"/>
</dbReference>
<dbReference type="Proteomes" id="UP001614394">
    <property type="component" value="Unassembled WGS sequence"/>
</dbReference>
<dbReference type="RefSeq" id="WP_399657313.1">
    <property type="nucleotide sequence ID" value="NZ_JBITYG010000016.1"/>
</dbReference>
<feature type="signal peptide" evidence="1">
    <location>
        <begin position="1"/>
        <end position="25"/>
    </location>
</feature>
<evidence type="ECO:0000313" key="3">
    <source>
        <dbReference type="Proteomes" id="UP001614394"/>
    </source>
</evidence>
<reference evidence="2 3" key="1">
    <citation type="submission" date="2024-10" db="EMBL/GenBank/DDBJ databases">
        <title>The Natural Products Discovery Center: Release of the First 8490 Sequenced Strains for Exploring Actinobacteria Biosynthetic Diversity.</title>
        <authorList>
            <person name="Kalkreuter E."/>
            <person name="Kautsar S.A."/>
            <person name="Yang D."/>
            <person name="Bader C.D."/>
            <person name="Teijaro C.N."/>
            <person name="Fluegel L."/>
            <person name="Davis C.M."/>
            <person name="Simpson J.R."/>
            <person name="Lauterbach L."/>
            <person name="Steele A.D."/>
            <person name="Gui C."/>
            <person name="Meng S."/>
            <person name="Li G."/>
            <person name="Viehrig K."/>
            <person name="Ye F."/>
            <person name="Su P."/>
            <person name="Kiefer A.F."/>
            <person name="Nichols A."/>
            <person name="Cepeda A.J."/>
            <person name="Yan W."/>
            <person name="Fan B."/>
            <person name="Jiang Y."/>
            <person name="Adhikari A."/>
            <person name="Zheng C.-J."/>
            <person name="Schuster L."/>
            <person name="Cowan T.M."/>
            <person name="Smanski M.J."/>
            <person name="Chevrette M.G."/>
            <person name="De Carvalho L.P.S."/>
            <person name="Shen B."/>
        </authorList>
    </citation>
    <scope>NUCLEOTIDE SEQUENCE [LARGE SCALE GENOMIC DNA]</scope>
    <source>
        <strain evidence="2 3">NPDC053399</strain>
    </source>
</reference>
<sequence>MKLRTAASAATTTLVLLALASPAVAQTAPPAPTAPVAAPAACAKEHLVYLTAEDQAMAAAIQADTARKAADAAEKDVAVLKESSHVASDLGARYGSQGLQAGMAVSKASDARDAAATATALKKLAALAKSKGDADGTYQADRLTRQAALAQKATKAKNALTLNATADKAELTAMTAVKNLAKPRTQLESCLKKASA</sequence>
<organism evidence="2 3">
    <name type="scientific">Streptomyces fildesensis</name>
    <dbReference type="NCBI Taxonomy" id="375757"/>
    <lineage>
        <taxon>Bacteria</taxon>
        <taxon>Bacillati</taxon>
        <taxon>Actinomycetota</taxon>
        <taxon>Actinomycetes</taxon>
        <taxon>Kitasatosporales</taxon>
        <taxon>Streptomycetaceae</taxon>
        <taxon>Streptomyces</taxon>
    </lineage>
</organism>
<evidence type="ECO:0008006" key="4">
    <source>
        <dbReference type="Google" id="ProtNLM"/>
    </source>
</evidence>
<protein>
    <recommendedName>
        <fullName evidence="4">Secreted protein</fullName>
    </recommendedName>
</protein>
<keyword evidence="3" id="KW-1185">Reference proteome</keyword>